<comment type="cofactor">
    <cofactor evidence="1">
        <name>Co(2+)</name>
        <dbReference type="ChEBI" id="CHEBI:48828"/>
    </cofactor>
</comment>
<gene>
    <name evidence="10" type="ORF">SAMN05421670_3503</name>
</gene>
<evidence type="ECO:0000256" key="9">
    <source>
        <dbReference type="ARBA" id="ARBA00023049"/>
    </source>
</evidence>
<evidence type="ECO:0000256" key="2">
    <source>
        <dbReference type="ARBA" id="ARBA00001946"/>
    </source>
</evidence>
<accession>A0A1I6AN71</accession>
<reference evidence="11" key="1">
    <citation type="submission" date="2016-10" db="EMBL/GenBank/DDBJ databases">
        <authorList>
            <person name="Varghese N."/>
            <person name="Submissions S."/>
        </authorList>
    </citation>
    <scope>NUCLEOTIDE SEQUENCE [LARGE SCALE GENOMIC DNA]</scope>
    <source>
        <strain evidence="11">DSM 11706</strain>
    </source>
</reference>
<comment type="cofactor">
    <cofactor evidence="2">
        <name>Mg(2+)</name>
        <dbReference type="ChEBI" id="CHEBI:18420"/>
    </cofactor>
</comment>
<evidence type="ECO:0000256" key="5">
    <source>
        <dbReference type="ARBA" id="ARBA00022438"/>
    </source>
</evidence>
<dbReference type="EMBL" id="FOXU01000008">
    <property type="protein sequence ID" value="SFQ70131.1"/>
    <property type="molecule type" value="Genomic_DNA"/>
</dbReference>
<keyword evidence="11" id="KW-1185">Reference proteome</keyword>
<keyword evidence="6" id="KW-0645">Protease</keyword>
<dbReference type="SUPFAM" id="SSF144052">
    <property type="entry name" value="Thermophilic metalloprotease-like"/>
    <property type="match status" value="1"/>
</dbReference>
<protein>
    <submittedName>
        <fullName evidence="10">Aminopeptidase</fullName>
    </submittedName>
</protein>
<keyword evidence="9" id="KW-0482">Metalloprotease</keyword>
<dbReference type="InterPro" id="IPR000787">
    <property type="entry name" value="Peptidase_M29"/>
</dbReference>
<dbReference type="PANTHER" id="PTHR34448">
    <property type="entry name" value="AMINOPEPTIDASE"/>
    <property type="match status" value="1"/>
</dbReference>
<keyword evidence="8" id="KW-0378">Hydrolase</keyword>
<organism evidence="10 11">
    <name type="scientific">Psychrobacillus psychrotolerans</name>
    <dbReference type="NCBI Taxonomy" id="126156"/>
    <lineage>
        <taxon>Bacteria</taxon>
        <taxon>Bacillati</taxon>
        <taxon>Bacillota</taxon>
        <taxon>Bacilli</taxon>
        <taxon>Bacillales</taxon>
        <taxon>Bacillaceae</taxon>
        <taxon>Psychrobacillus</taxon>
    </lineage>
</organism>
<dbReference type="GO" id="GO:0004177">
    <property type="term" value="F:aminopeptidase activity"/>
    <property type="evidence" value="ECO:0007669"/>
    <property type="project" value="UniProtKB-KW"/>
</dbReference>
<dbReference type="PRINTS" id="PR00919">
    <property type="entry name" value="THERMOPTASE"/>
</dbReference>
<evidence type="ECO:0000313" key="11">
    <source>
        <dbReference type="Proteomes" id="UP000198734"/>
    </source>
</evidence>
<dbReference type="STRING" id="126156.SAMN05421670_3503"/>
<name>A0A1I6AN71_9BACI</name>
<evidence type="ECO:0000313" key="10">
    <source>
        <dbReference type="EMBL" id="SFQ70131.1"/>
    </source>
</evidence>
<dbReference type="InterPro" id="IPR052170">
    <property type="entry name" value="M29_Exopeptidase"/>
</dbReference>
<evidence type="ECO:0000256" key="4">
    <source>
        <dbReference type="ARBA" id="ARBA00008236"/>
    </source>
</evidence>
<comment type="cofactor">
    <cofactor evidence="3">
        <name>Zn(2+)</name>
        <dbReference type="ChEBI" id="CHEBI:29105"/>
    </cofactor>
</comment>
<comment type="similarity">
    <text evidence="4">Belongs to the peptidase M29 family.</text>
</comment>
<proteinExistence type="inferred from homology"/>
<dbReference type="Pfam" id="PF02073">
    <property type="entry name" value="Peptidase_M29"/>
    <property type="match status" value="1"/>
</dbReference>
<evidence type="ECO:0000256" key="3">
    <source>
        <dbReference type="ARBA" id="ARBA00001947"/>
    </source>
</evidence>
<dbReference type="PANTHER" id="PTHR34448:SF3">
    <property type="entry name" value="AMINOPEPTIDASE AMPS"/>
    <property type="match status" value="1"/>
</dbReference>
<keyword evidence="5 10" id="KW-0031">Aminopeptidase</keyword>
<dbReference type="Proteomes" id="UP000198734">
    <property type="component" value="Unassembled WGS sequence"/>
</dbReference>
<dbReference type="GO" id="GO:0046872">
    <property type="term" value="F:metal ion binding"/>
    <property type="evidence" value="ECO:0007669"/>
    <property type="project" value="UniProtKB-KW"/>
</dbReference>
<evidence type="ECO:0000256" key="6">
    <source>
        <dbReference type="ARBA" id="ARBA00022670"/>
    </source>
</evidence>
<dbReference type="OrthoDB" id="9803993at2"/>
<dbReference type="GO" id="GO:0006508">
    <property type="term" value="P:proteolysis"/>
    <property type="evidence" value="ECO:0007669"/>
    <property type="project" value="UniProtKB-KW"/>
</dbReference>
<evidence type="ECO:0000256" key="1">
    <source>
        <dbReference type="ARBA" id="ARBA00001941"/>
    </source>
</evidence>
<sequence>MDFQQKLEEYAELVVKVGLNIQPNQPLLINTTTDTIEFTRLIVKKAYEAGAKRVDVNYTDEVNARAFYDFAPDEAFHEFPKWAAMQRDELIENKGALLWIDADNPDLLEGVSIDRISSFQKASGKALENYRKAVMNDVITWSIVAMPSEKWAAKVFPDLKPEEQMQALWELIFQVVRIGEGTAVQQWKEHIDNLESRAALLNNKHFKKLHYKAEGTDIQVELPKEHIWMSGASKNGQNTPFIANMPTEEVYTAPLKTGVNGYVKNTKPFVYQGNVIDDFTLTFENGKITSIKAATGEKLLQELIGTDEGAKYLGEIALVPHESPISASNVLFFNTLFDENASNHFAIGEAYPTCVEGARGLTHSELEDMGINTSIVHEDFMIGSGDMDIMGELADGSMEPIFKKGAWAF</sequence>
<dbReference type="RefSeq" id="WP_093538138.1">
    <property type="nucleotide sequence ID" value="NZ_FOXU01000008.1"/>
</dbReference>
<evidence type="ECO:0000256" key="7">
    <source>
        <dbReference type="ARBA" id="ARBA00022723"/>
    </source>
</evidence>
<dbReference type="Gene3D" id="3.40.1830.10">
    <property type="entry name" value="Thermophilic metalloprotease (M29)"/>
    <property type="match status" value="1"/>
</dbReference>
<dbReference type="InterPro" id="IPR035097">
    <property type="entry name" value="M29_N-terminal"/>
</dbReference>
<keyword evidence="7" id="KW-0479">Metal-binding</keyword>
<evidence type="ECO:0000256" key="8">
    <source>
        <dbReference type="ARBA" id="ARBA00022801"/>
    </source>
</evidence>
<dbReference type="AlphaFoldDB" id="A0A1I6AN71"/>
<dbReference type="GO" id="GO:0008237">
    <property type="term" value="F:metallopeptidase activity"/>
    <property type="evidence" value="ECO:0007669"/>
    <property type="project" value="UniProtKB-KW"/>
</dbReference>